<evidence type="ECO:0000313" key="2">
    <source>
        <dbReference type="EMBL" id="KAL3701691.1"/>
    </source>
</evidence>
<gene>
    <name evidence="2" type="ORF">R1sor_019713</name>
</gene>
<protein>
    <submittedName>
        <fullName evidence="2">Uncharacterized protein</fullName>
    </submittedName>
</protein>
<comment type="caution">
    <text evidence="2">The sequence shown here is derived from an EMBL/GenBank/DDBJ whole genome shotgun (WGS) entry which is preliminary data.</text>
</comment>
<keyword evidence="3" id="KW-1185">Reference proteome</keyword>
<organism evidence="2 3">
    <name type="scientific">Riccia sorocarpa</name>
    <dbReference type="NCBI Taxonomy" id="122646"/>
    <lineage>
        <taxon>Eukaryota</taxon>
        <taxon>Viridiplantae</taxon>
        <taxon>Streptophyta</taxon>
        <taxon>Embryophyta</taxon>
        <taxon>Marchantiophyta</taxon>
        <taxon>Marchantiopsida</taxon>
        <taxon>Marchantiidae</taxon>
        <taxon>Marchantiales</taxon>
        <taxon>Ricciaceae</taxon>
        <taxon>Riccia</taxon>
    </lineage>
</organism>
<name>A0ABD3IDY5_9MARC</name>
<feature type="compositionally biased region" description="Basic and acidic residues" evidence="1">
    <location>
        <begin position="69"/>
        <end position="78"/>
    </location>
</feature>
<feature type="region of interest" description="Disordered" evidence="1">
    <location>
        <begin position="66"/>
        <end position="100"/>
    </location>
</feature>
<feature type="region of interest" description="Disordered" evidence="1">
    <location>
        <begin position="24"/>
        <end position="47"/>
    </location>
</feature>
<proteinExistence type="predicted"/>
<sequence length="127" mass="14447">MVAQDLKILDELKFCGFVSSPVLQRDMDSPSRPPVPAFGAWRDEGPESPKIDYAQAFARARASRLGTKLQREESRDFNENYSFHYQSDSEPSSSDSTESYVPSVVRSRRRIFQFFVCGSRKITQAIS</sequence>
<dbReference type="Proteomes" id="UP001633002">
    <property type="component" value="Unassembled WGS sequence"/>
</dbReference>
<dbReference type="EMBL" id="JBJQOH010000001">
    <property type="protein sequence ID" value="KAL3701691.1"/>
    <property type="molecule type" value="Genomic_DNA"/>
</dbReference>
<accession>A0ABD3IDY5</accession>
<feature type="compositionally biased region" description="Low complexity" evidence="1">
    <location>
        <begin position="88"/>
        <end position="100"/>
    </location>
</feature>
<reference evidence="2 3" key="1">
    <citation type="submission" date="2024-09" db="EMBL/GenBank/DDBJ databases">
        <title>Chromosome-scale assembly of Riccia sorocarpa.</title>
        <authorList>
            <person name="Paukszto L."/>
        </authorList>
    </citation>
    <scope>NUCLEOTIDE SEQUENCE [LARGE SCALE GENOMIC DNA]</scope>
    <source>
        <strain evidence="2">LP-2024</strain>
        <tissue evidence="2">Aerial parts of the thallus</tissue>
    </source>
</reference>
<dbReference type="AlphaFoldDB" id="A0ABD3IDY5"/>
<evidence type="ECO:0000256" key="1">
    <source>
        <dbReference type="SAM" id="MobiDB-lite"/>
    </source>
</evidence>
<evidence type="ECO:0000313" key="3">
    <source>
        <dbReference type="Proteomes" id="UP001633002"/>
    </source>
</evidence>